<dbReference type="GO" id="GO:0003676">
    <property type="term" value="F:nucleic acid binding"/>
    <property type="evidence" value="ECO:0007669"/>
    <property type="project" value="InterPro"/>
</dbReference>
<name>A0AAV2FE36_9ROSI</name>
<dbReference type="EMBL" id="OZ034819">
    <property type="protein sequence ID" value="CAL1396531.1"/>
    <property type="molecule type" value="Genomic_DNA"/>
</dbReference>
<sequence>MIQCFKCHGRGHKANQCPNSKTLVLRDGQYVTDDEEQSSGDEFVDEEIEVEKALTGKLLGVSKRALTAEASPDSDQSENMFHSRCLVAGKLLSLIVDGGSCDNVISQDAVSKLGLKTPRHPEPYNLHWLNDYGAIQVTKRAKVSFEIGGYQDELDFDVAPMQAAHVLLGRP</sequence>
<dbReference type="PROSITE" id="PS50158">
    <property type="entry name" value="ZF_CCHC"/>
    <property type="match status" value="1"/>
</dbReference>
<dbReference type="SUPFAM" id="SSF57756">
    <property type="entry name" value="Retrovirus zinc finger-like domains"/>
    <property type="match status" value="1"/>
</dbReference>
<dbReference type="PANTHER" id="PTHR35046:SF9">
    <property type="entry name" value="RNA-DIRECTED DNA POLYMERASE"/>
    <property type="match status" value="1"/>
</dbReference>
<gene>
    <name evidence="3" type="ORF">LTRI10_LOCUS36890</name>
</gene>
<evidence type="ECO:0000256" key="1">
    <source>
        <dbReference type="PROSITE-ProRule" id="PRU00047"/>
    </source>
</evidence>
<keyword evidence="1" id="KW-0479">Metal-binding</keyword>
<keyword evidence="1" id="KW-0863">Zinc-finger</keyword>
<organism evidence="3 4">
    <name type="scientific">Linum trigynum</name>
    <dbReference type="NCBI Taxonomy" id="586398"/>
    <lineage>
        <taxon>Eukaryota</taxon>
        <taxon>Viridiplantae</taxon>
        <taxon>Streptophyta</taxon>
        <taxon>Embryophyta</taxon>
        <taxon>Tracheophyta</taxon>
        <taxon>Spermatophyta</taxon>
        <taxon>Magnoliopsida</taxon>
        <taxon>eudicotyledons</taxon>
        <taxon>Gunneridae</taxon>
        <taxon>Pentapetalae</taxon>
        <taxon>rosids</taxon>
        <taxon>fabids</taxon>
        <taxon>Malpighiales</taxon>
        <taxon>Linaceae</taxon>
        <taxon>Linum</taxon>
    </lineage>
</organism>
<dbReference type="CDD" id="cd00303">
    <property type="entry name" value="retropepsin_like"/>
    <property type="match status" value="1"/>
</dbReference>
<accession>A0AAV2FE36</accession>
<protein>
    <recommendedName>
        <fullName evidence="2">CCHC-type domain-containing protein</fullName>
    </recommendedName>
</protein>
<dbReference type="PANTHER" id="PTHR35046">
    <property type="entry name" value="ZINC KNUCKLE (CCHC-TYPE) FAMILY PROTEIN"/>
    <property type="match status" value="1"/>
</dbReference>
<dbReference type="SMART" id="SM00343">
    <property type="entry name" value="ZnF_C2HC"/>
    <property type="match status" value="1"/>
</dbReference>
<dbReference type="InterPro" id="IPR036875">
    <property type="entry name" value="Znf_CCHC_sf"/>
</dbReference>
<dbReference type="Gene3D" id="2.40.70.10">
    <property type="entry name" value="Acid Proteases"/>
    <property type="match status" value="1"/>
</dbReference>
<dbReference type="InterPro" id="IPR001878">
    <property type="entry name" value="Znf_CCHC"/>
</dbReference>
<proteinExistence type="predicted"/>
<evidence type="ECO:0000259" key="2">
    <source>
        <dbReference type="PROSITE" id="PS50158"/>
    </source>
</evidence>
<dbReference type="Proteomes" id="UP001497516">
    <property type="component" value="Chromosome 6"/>
</dbReference>
<dbReference type="Gene3D" id="4.10.60.10">
    <property type="entry name" value="Zinc finger, CCHC-type"/>
    <property type="match status" value="1"/>
</dbReference>
<keyword evidence="4" id="KW-1185">Reference proteome</keyword>
<dbReference type="InterPro" id="IPR021109">
    <property type="entry name" value="Peptidase_aspartic_dom_sf"/>
</dbReference>
<keyword evidence="1" id="KW-0862">Zinc</keyword>
<dbReference type="SUPFAM" id="SSF50630">
    <property type="entry name" value="Acid proteases"/>
    <property type="match status" value="1"/>
</dbReference>
<feature type="domain" description="CCHC-type" evidence="2">
    <location>
        <begin position="4"/>
        <end position="19"/>
    </location>
</feature>
<evidence type="ECO:0000313" key="3">
    <source>
        <dbReference type="EMBL" id="CAL1396531.1"/>
    </source>
</evidence>
<dbReference type="GO" id="GO:0008270">
    <property type="term" value="F:zinc ion binding"/>
    <property type="evidence" value="ECO:0007669"/>
    <property type="project" value="UniProtKB-KW"/>
</dbReference>
<reference evidence="3 4" key="1">
    <citation type="submission" date="2024-04" db="EMBL/GenBank/DDBJ databases">
        <authorList>
            <person name="Fracassetti M."/>
        </authorList>
    </citation>
    <scope>NUCLEOTIDE SEQUENCE [LARGE SCALE GENOMIC DNA]</scope>
</reference>
<dbReference type="AlphaFoldDB" id="A0AAV2FE36"/>
<evidence type="ECO:0000313" key="4">
    <source>
        <dbReference type="Proteomes" id="UP001497516"/>
    </source>
</evidence>